<evidence type="ECO:0000259" key="8">
    <source>
        <dbReference type="Pfam" id="PF26311"/>
    </source>
</evidence>
<dbReference type="Gene3D" id="3.50.50.60">
    <property type="entry name" value="FAD/NAD(P)-binding domain"/>
    <property type="match status" value="1"/>
</dbReference>
<dbReference type="InterPro" id="IPR036188">
    <property type="entry name" value="FAD/NAD-bd_sf"/>
</dbReference>
<comment type="similarity">
    <text evidence="2 6">Belongs to the ETF-QO/FixC family.</text>
</comment>
<protein>
    <recommendedName>
        <fullName evidence="6">Protein FixC</fullName>
    </recommendedName>
</protein>
<feature type="domain" description="FixC-like C-terminal" evidence="8">
    <location>
        <begin position="370"/>
        <end position="430"/>
    </location>
</feature>
<dbReference type="GO" id="GO:0071949">
    <property type="term" value="F:FAD binding"/>
    <property type="evidence" value="ECO:0007669"/>
    <property type="project" value="UniProtKB-UniRule"/>
</dbReference>
<dbReference type="GO" id="GO:0016491">
    <property type="term" value="F:oxidoreductase activity"/>
    <property type="evidence" value="ECO:0007669"/>
    <property type="project" value="UniProtKB-UniRule"/>
</dbReference>
<keyword evidence="5 6" id="KW-0560">Oxidoreductase</keyword>
<evidence type="ECO:0000256" key="4">
    <source>
        <dbReference type="ARBA" id="ARBA00022827"/>
    </source>
</evidence>
<keyword evidence="3 6" id="KW-0285">Flavoprotein</keyword>
<sequence length="431" mass="46365">MSEEKFDAIVVGAGIAGSTAAYVMAKAGLDVLVIERGNYPGSKNMTGGRLYAHSLERVIPGFAKEAPVERRVTREKISFMTEEDTVTLDYHSAAPKTPEAESYTVLRGKFDQWLASKAEEAGAQFIPGIRVDRLLQDESGRITGVQAGEDELEANVVILADGVNSLLAKSIGMLPEYTPHQYAVSAKEVIELPKKVIEDRFGLTGDEGVAWLFAGSCSDGLMGGGIIYTNEDTVSLGIVCGLGEIEKAGKTVPQMLEDLKNHPSVKPLIEGGKIVEYSGHMVPEGGYAMVPKKLAGDGVMITGDAAGLCINLGFIVRGMDLAVTSGELAGRAVIAAKEKGDFSAAGLASYQTELEKSFVIRDMKQYQDVPHLIENPRLFTVYPELVAGIMRDLFRIDGSPVPPVRSMLWKHVKQAGAWNLIKDGYGWGKAL</sequence>
<dbReference type="PRINTS" id="PR00420">
    <property type="entry name" value="RNGMNOXGNASE"/>
</dbReference>
<dbReference type="InterPro" id="IPR039651">
    <property type="entry name" value="FixC-like"/>
</dbReference>
<dbReference type="NCBIfam" id="NF007450">
    <property type="entry name" value="PRK10015.1"/>
    <property type="match status" value="1"/>
</dbReference>
<keyword evidence="4 6" id="KW-0274">FAD</keyword>
<dbReference type="SUPFAM" id="SSF51905">
    <property type="entry name" value="FAD/NAD(P)-binding domain"/>
    <property type="match status" value="1"/>
</dbReference>
<reference evidence="9 10" key="1">
    <citation type="submission" date="2019-10" db="EMBL/GenBank/DDBJ databases">
        <title>Genome diversity of Sutterella seckii.</title>
        <authorList>
            <person name="Chaplin A.V."/>
            <person name="Sokolova S.R."/>
            <person name="Mosin K.A."/>
            <person name="Ivanova E.L."/>
            <person name="Kochetkova T.O."/>
            <person name="Goltsov A.Y."/>
            <person name="Trofimov D.Y."/>
            <person name="Efimov B.A."/>
        </authorList>
    </citation>
    <scope>NUCLEOTIDE SEQUENCE [LARGE SCALE GENOMIC DNA]</scope>
    <source>
        <strain evidence="9 10">ASD393</strain>
    </source>
</reference>
<organism evidence="9 10">
    <name type="scientific">Sutterella seckii</name>
    <dbReference type="NCBI Taxonomy" id="1944635"/>
    <lineage>
        <taxon>Bacteria</taxon>
        <taxon>Pseudomonadati</taxon>
        <taxon>Pseudomonadota</taxon>
        <taxon>Betaproteobacteria</taxon>
        <taxon>Burkholderiales</taxon>
        <taxon>Sutterellaceae</taxon>
        <taxon>Sutterella</taxon>
    </lineage>
</organism>
<evidence type="ECO:0000313" key="9">
    <source>
        <dbReference type="EMBL" id="KAB7662151.1"/>
    </source>
</evidence>
<dbReference type="OrthoDB" id="103324at2"/>
<gene>
    <name evidence="9" type="ORF">GBM95_03360</name>
</gene>
<evidence type="ECO:0000256" key="6">
    <source>
        <dbReference type="RuleBase" id="RU366069"/>
    </source>
</evidence>
<evidence type="ECO:0000256" key="5">
    <source>
        <dbReference type="ARBA" id="ARBA00023002"/>
    </source>
</evidence>
<dbReference type="AlphaFoldDB" id="A0A6I1ES01"/>
<comment type="caution">
    <text evidence="9">The sequence shown here is derived from an EMBL/GenBank/DDBJ whole genome shotgun (WGS) entry which is preliminary data.</text>
</comment>
<proteinExistence type="inferred from homology"/>
<dbReference type="Pfam" id="PF26311">
    <property type="entry name" value="ETF-QO_FixC_C"/>
    <property type="match status" value="1"/>
</dbReference>
<dbReference type="PANTHER" id="PTHR43624">
    <property type="entry name" value="ELECTRON TRANSFER FLAVOPROTEIN-QUINONE OXIDOREDUCTASE YDIS-RELATED"/>
    <property type="match status" value="1"/>
</dbReference>
<dbReference type="InterPro" id="IPR059103">
    <property type="entry name" value="FixC-like_C"/>
</dbReference>
<name>A0A6I1ES01_9BURK</name>
<evidence type="ECO:0000259" key="7">
    <source>
        <dbReference type="Pfam" id="PF01494"/>
    </source>
</evidence>
<evidence type="ECO:0000313" key="10">
    <source>
        <dbReference type="Proteomes" id="UP000430564"/>
    </source>
</evidence>
<dbReference type="SUPFAM" id="SSF54373">
    <property type="entry name" value="FAD-linked reductases, C-terminal domain"/>
    <property type="match status" value="1"/>
</dbReference>
<dbReference type="Pfam" id="PF01494">
    <property type="entry name" value="FAD_binding_3"/>
    <property type="match status" value="1"/>
</dbReference>
<evidence type="ECO:0000256" key="1">
    <source>
        <dbReference type="ARBA" id="ARBA00001974"/>
    </source>
</evidence>
<dbReference type="PANTHER" id="PTHR43624:SF2">
    <property type="entry name" value="ELECTRON TRANSFER FLAVOPROTEIN-QUINONE OXIDOREDUCTASE YDIS-RELATED"/>
    <property type="match status" value="1"/>
</dbReference>
<dbReference type="EMBL" id="WEHX01000011">
    <property type="protein sequence ID" value="KAB7662151.1"/>
    <property type="molecule type" value="Genomic_DNA"/>
</dbReference>
<dbReference type="InterPro" id="IPR002938">
    <property type="entry name" value="FAD-bd"/>
</dbReference>
<dbReference type="Proteomes" id="UP000430564">
    <property type="component" value="Unassembled WGS sequence"/>
</dbReference>
<feature type="domain" description="FAD-binding" evidence="7">
    <location>
        <begin position="6"/>
        <end position="178"/>
    </location>
</feature>
<evidence type="ECO:0000256" key="3">
    <source>
        <dbReference type="ARBA" id="ARBA00022630"/>
    </source>
</evidence>
<comment type="cofactor">
    <cofactor evidence="1 6">
        <name>FAD</name>
        <dbReference type="ChEBI" id="CHEBI:57692"/>
    </cofactor>
</comment>
<evidence type="ECO:0000256" key="2">
    <source>
        <dbReference type="ARBA" id="ARBA00006796"/>
    </source>
</evidence>
<dbReference type="RefSeq" id="WP_152157791.1">
    <property type="nucleotide sequence ID" value="NZ_WEHX01000011.1"/>
</dbReference>
<comment type="function">
    <text evidence="6">Part of an electron transfer system.</text>
</comment>
<accession>A0A6I1ES01</accession>